<keyword evidence="1" id="KW-0472">Membrane</keyword>
<dbReference type="Proteomes" id="UP000581688">
    <property type="component" value="Unassembled WGS sequence"/>
</dbReference>
<proteinExistence type="predicted"/>
<dbReference type="RefSeq" id="WP_174494842.1">
    <property type="nucleotide sequence ID" value="NZ_CADDWK010000002.1"/>
</dbReference>
<accession>A0A841PUH4</accession>
<sequence length="56" mass="6331">MLKERVTGSMAIYIGLCIGFLPWADEAKKAMKDDVLMSLVLVIALSFYLVPLWKIK</sequence>
<evidence type="ECO:0000313" key="2">
    <source>
        <dbReference type="EMBL" id="MBB6452509.1"/>
    </source>
</evidence>
<comment type="caution">
    <text evidence="2">The sequence shown here is derived from an EMBL/GenBank/DDBJ whole genome shotgun (WGS) entry which is preliminary data.</text>
</comment>
<organism evidence="2 3">
    <name type="scientific">Salirhabdus euzebyi</name>
    <dbReference type="NCBI Taxonomy" id="394506"/>
    <lineage>
        <taxon>Bacteria</taxon>
        <taxon>Bacillati</taxon>
        <taxon>Bacillota</taxon>
        <taxon>Bacilli</taxon>
        <taxon>Bacillales</taxon>
        <taxon>Bacillaceae</taxon>
        <taxon>Salirhabdus</taxon>
    </lineage>
</organism>
<keyword evidence="3" id="KW-1185">Reference proteome</keyword>
<protein>
    <submittedName>
        <fullName evidence="2">Uncharacterized protein</fullName>
    </submittedName>
</protein>
<reference evidence="2 3" key="1">
    <citation type="submission" date="2020-08" db="EMBL/GenBank/DDBJ databases">
        <title>Genomic Encyclopedia of Type Strains, Phase IV (KMG-IV): sequencing the most valuable type-strain genomes for metagenomic binning, comparative biology and taxonomic classification.</title>
        <authorList>
            <person name="Goeker M."/>
        </authorList>
    </citation>
    <scope>NUCLEOTIDE SEQUENCE [LARGE SCALE GENOMIC DNA]</scope>
    <source>
        <strain evidence="2 3">DSM 19612</strain>
    </source>
</reference>
<dbReference type="AlphaFoldDB" id="A0A841PUH4"/>
<name>A0A841PUH4_9BACI</name>
<keyword evidence="1" id="KW-0812">Transmembrane</keyword>
<feature type="transmembrane region" description="Helical" evidence="1">
    <location>
        <begin position="35"/>
        <end position="53"/>
    </location>
</feature>
<evidence type="ECO:0000313" key="3">
    <source>
        <dbReference type="Proteomes" id="UP000581688"/>
    </source>
</evidence>
<evidence type="ECO:0000256" key="1">
    <source>
        <dbReference type="SAM" id="Phobius"/>
    </source>
</evidence>
<keyword evidence="1" id="KW-1133">Transmembrane helix</keyword>
<dbReference type="EMBL" id="JACHGH010000002">
    <property type="protein sequence ID" value="MBB6452509.1"/>
    <property type="molecule type" value="Genomic_DNA"/>
</dbReference>
<feature type="transmembrane region" description="Helical" evidence="1">
    <location>
        <begin position="6"/>
        <end position="23"/>
    </location>
</feature>
<gene>
    <name evidence="2" type="ORF">HNQ94_000954</name>
</gene>